<comment type="function">
    <text evidence="11 15">F(1)F(0) ATP synthase produces ATP from ADP in the presence of a proton or sodium gradient. F-type ATPases consist of two structural domains, F(1) containing the extramembraneous catalytic core and F(0) containing the membrane proton channel, linked together by a central stalk and a peripheral stalk. During catalysis, ATP synthesis in the catalytic domain of F(1) is coupled via a rotary mechanism of the central stalk subunits to proton translocation.</text>
</comment>
<sequence>MNDSRKWKQIALAVLTAGAVVGIAGAVYAAAGADSAGGAHGSLSPEKLKDLGWRVMNFAALMIILVKFLKKPLADGLKNRKEGIRAEFEDLEARRGEAEREYKEYAGKLAGIDDELRDMVEKAVAQGQKEKERIIEEAERAADSIKRQAEMAIQNEVMEAKRRLKVEVTEQAAAMAEEIIKKNLQPTDQEKLVEDYLSKVGGLKI</sequence>
<evidence type="ECO:0000256" key="10">
    <source>
        <dbReference type="ARBA" id="ARBA00023310"/>
    </source>
</evidence>
<dbReference type="InterPro" id="IPR050059">
    <property type="entry name" value="ATP_synthase_B_chain"/>
</dbReference>
<dbReference type="PANTHER" id="PTHR33445:SF1">
    <property type="entry name" value="ATP SYNTHASE SUBUNIT B"/>
    <property type="match status" value="1"/>
</dbReference>
<keyword evidence="9 15" id="KW-0472">Membrane</keyword>
<evidence type="ECO:0000256" key="11">
    <source>
        <dbReference type="ARBA" id="ARBA00025198"/>
    </source>
</evidence>
<keyword evidence="7 15" id="KW-1133">Transmembrane helix</keyword>
<dbReference type="GO" id="GO:0045259">
    <property type="term" value="C:proton-transporting ATP synthase complex"/>
    <property type="evidence" value="ECO:0007669"/>
    <property type="project" value="UniProtKB-KW"/>
</dbReference>
<keyword evidence="3 15" id="KW-1003">Cell membrane</keyword>
<evidence type="ECO:0000256" key="1">
    <source>
        <dbReference type="ARBA" id="ARBA00005513"/>
    </source>
</evidence>
<organism evidence="18 19">
    <name type="scientific">Candidatus Desulfobia pelagia</name>
    <dbReference type="NCBI Taxonomy" id="2841692"/>
    <lineage>
        <taxon>Bacteria</taxon>
        <taxon>Pseudomonadati</taxon>
        <taxon>Thermodesulfobacteriota</taxon>
        <taxon>Desulfobulbia</taxon>
        <taxon>Desulfobulbales</taxon>
        <taxon>Desulfobulbaceae</taxon>
        <taxon>Candidatus Desulfobia</taxon>
    </lineage>
</organism>
<evidence type="ECO:0000256" key="3">
    <source>
        <dbReference type="ARBA" id="ARBA00022475"/>
    </source>
</evidence>
<dbReference type="HAMAP" id="MF_01398">
    <property type="entry name" value="ATP_synth_b_bprime"/>
    <property type="match status" value="1"/>
</dbReference>
<comment type="similarity">
    <text evidence="1 15 16">Belongs to the ATPase B chain family.</text>
</comment>
<keyword evidence="17" id="KW-0175">Coiled coil</keyword>
<dbReference type="CDD" id="cd06503">
    <property type="entry name" value="ATP-synt_Fo_b"/>
    <property type="match status" value="1"/>
</dbReference>
<dbReference type="NCBIfam" id="TIGR01144">
    <property type="entry name" value="ATP_synt_b"/>
    <property type="match status" value="1"/>
</dbReference>
<keyword evidence="6 15" id="KW-0375">Hydrogen ion transport</keyword>
<keyword evidence="2 15" id="KW-0813">Transport</keyword>
<evidence type="ECO:0000256" key="6">
    <source>
        <dbReference type="ARBA" id="ARBA00022781"/>
    </source>
</evidence>
<evidence type="ECO:0000256" key="5">
    <source>
        <dbReference type="ARBA" id="ARBA00022692"/>
    </source>
</evidence>
<comment type="subcellular location">
    <subcellularLocation>
        <location evidence="15">Cell membrane</location>
        <topology evidence="15">Single-pass membrane protein</topology>
    </subcellularLocation>
    <subcellularLocation>
        <location evidence="14">Endomembrane system</location>
        <topology evidence="14">Single-pass membrane protein</topology>
    </subcellularLocation>
</comment>
<dbReference type="InterPro" id="IPR005864">
    <property type="entry name" value="ATP_synth_F0_bsu_bac"/>
</dbReference>
<keyword evidence="4 15" id="KW-0138">CF(0)</keyword>
<dbReference type="GO" id="GO:0046933">
    <property type="term" value="F:proton-transporting ATP synthase activity, rotational mechanism"/>
    <property type="evidence" value="ECO:0007669"/>
    <property type="project" value="UniProtKB-UniRule"/>
</dbReference>
<feature type="transmembrane region" description="Helical" evidence="15">
    <location>
        <begin position="53"/>
        <end position="70"/>
    </location>
</feature>
<evidence type="ECO:0000256" key="16">
    <source>
        <dbReference type="RuleBase" id="RU003848"/>
    </source>
</evidence>
<dbReference type="AlphaFoldDB" id="A0A8J6TBD2"/>
<accession>A0A8J6TBD2</accession>
<comment type="subunit">
    <text evidence="13">F-type ATPases have 2 components, F(1) - the catalytic core - and F(0) - the membrane proton channel. F(1) has five subunits: alpha(3), beta(3), gamma(1), delta(1), epsilon(1). F(0) has four main subunits: a(1), b(2) and c(10-14). The alpha and beta chains form an alternating ring which encloses part of the gamma chain. F(1) is attached to F(0) by a central stalk formed by the gamma and epsilon chains, while a peripheral stalk is formed by the delta and b chains.</text>
</comment>
<keyword evidence="8 15" id="KW-0406">Ion transport</keyword>
<proteinExistence type="inferred from homology"/>
<evidence type="ECO:0000256" key="8">
    <source>
        <dbReference type="ARBA" id="ARBA00023065"/>
    </source>
</evidence>
<evidence type="ECO:0000313" key="18">
    <source>
        <dbReference type="EMBL" id="MBC8316761.1"/>
    </source>
</evidence>
<comment type="subunit">
    <text evidence="15">F-type ATPases have 2 components, F(1) - the catalytic core - and F(0) - the membrane proton channel. F(1) has five subunits: alpha(3), beta(3), gamma(1), delta(1), epsilon(1). F(0) has three main subunits: a(1), b(2) and c(10-14). The alpha and beta chains form an alternating ring which encloses part of the gamma chain. F(1) is attached to F(0) by a central stalk formed by the gamma and epsilon chains, while a peripheral stalk is formed by the delta and b chains.</text>
</comment>
<feature type="coiled-coil region" evidence="17">
    <location>
        <begin position="74"/>
        <end position="155"/>
    </location>
</feature>
<evidence type="ECO:0000256" key="13">
    <source>
        <dbReference type="ARBA" id="ARBA00026054"/>
    </source>
</evidence>
<evidence type="ECO:0000313" key="19">
    <source>
        <dbReference type="Proteomes" id="UP000614424"/>
    </source>
</evidence>
<evidence type="ECO:0000256" key="9">
    <source>
        <dbReference type="ARBA" id="ARBA00023136"/>
    </source>
</evidence>
<keyword evidence="5 15" id="KW-0812">Transmembrane</keyword>
<name>A0A8J6TBD2_9BACT</name>
<dbReference type="Proteomes" id="UP000614424">
    <property type="component" value="Unassembled WGS sequence"/>
</dbReference>
<evidence type="ECO:0000256" key="14">
    <source>
        <dbReference type="ARBA" id="ARBA00037847"/>
    </source>
</evidence>
<dbReference type="GO" id="GO:0012505">
    <property type="term" value="C:endomembrane system"/>
    <property type="evidence" value="ECO:0007669"/>
    <property type="project" value="UniProtKB-SubCell"/>
</dbReference>
<evidence type="ECO:0000256" key="15">
    <source>
        <dbReference type="HAMAP-Rule" id="MF_01398"/>
    </source>
</evidence>
<gene>
    <name evidence="15 18" type="primary">atpF</name>
    <name evidence="18" type="ORF">H8E41_02575</name>
</gene>
<dbReference type="InterPro" id="IPR002146">
    <property type="entry name" value="ATP_synth_b/b'su_bac/chlpt"/>
</dbReference>
<dbReference type="GO" id="GO:0046961">
    <property type="term" value="F:proton-transporting ATPase activity, rotational mechanism"/>
    <property type="evidence" value="ECO:0007669"/>
    <property type="project" value="TreeGrafter"/>
</dbReference>
<reference evidence="18 19" key="1">
    <citation type="submission" date="2020-08" db="EMBL/GenBank/DDBJ databases">
        <title>Bridging the membrane lipid divide: bacteria of the FCB group superphylum have the potential to synthesize archaeal ether lipids.</title>
        <authorList>
            <person name="Villanueva L."/>
            <person name="Von Meijenfeldt F.A.B."/>
            <person name="Westbye A.B."/>
            <person name="Yadav S."/>
            <person name="Hopmans E.C."/>
            <person name="Dutilh B.E."/>
            <person name="Sinninghe Damste J.S."/>
        </authorList>
    </citation>
    <scope>NUCLEOTIDE SEQUENCE [LARGE SCALE GENOMIC DNA]</scope>
    <source>
        <strain evidence="18">NIOZ-UU47</strain>
    </source>
</reference>
<evidence type="ECO:0000256" key="17">
    <source>
        <dbReference type="SAM" id="Coils"/>
    </source>
</evidence>
<dbReference type="EMBL" id="JACNJZ010000052">
    <property type="protein sequence ID" value="MBC8316761.1"/>
    <property type="molecule type" value="Genomic_DNA"/>
</dbReference>
<evidence type="ECO:0000256" key="4">
    <source>
        <dbReference type="ARBA" id="ARBA00022547"/>
    </source>
</evidence>
<dbReference type="Pfam" id="PF00430">
    <property type="entry name" value="ATP-synt_B"/>
    <property type="match status" value="1"/>
</dbReference>
<dbReference type="GO" id="GO:0005886">
    <property type="term" value="C:plasma membrane"/>
    <property type="evidence" value="ECO:0007669"/>
    <property type="project" value="UniProtKB-SubCell"/>
</dbReference>
<comment type="function">
    <text evidence="12">Component of the F(0) channel, it forms part of the peripheral stalk, linking F(1) to F(0). The b'-subunit is a diverged and duplicated form of b found in plants and photosynthetic bacteria.</text>
</comment>
<protein>
    <recommendedName>
        <fullName evidence="15">ATP synthase subunit b</fullName>
    </recommendedName>
    <alternativeName>
        <fullName evidence="15">ATP synthase F(0) sector subunit b</fullName>
    </alternativeName>
    <alternativeName>
        <fullName evidence="15">ATPase subunit I</fullName>
    </alternativeName>
    <alternativeName>
        <fullName evidence="15">F-type ATPase subunit b</fullName>
        <shortName evidence="15">F-ATPase subunit b</shortName>
    </alternativeName>
</protein>
<evidence type="ECO:0000256" key="12">
    <source>
        <dbReference type="ARBA" id="ARBA00025614"/>
    </source>
</evidence>
<keyword evidence="10 15" id="KW-0066">ATP synthesis</keyword>
<evidence type="ECO:0000256" key="2">
    <source>
        <dbReference type="ARBA" id="ARBA00022448"/>
    </source>
</evidence>
<dbReference type="PANTHER" id="PTHR33445">
    <property type="entry name" value="ATP SYNTHASE SUBUNIT B', CHLOROPLASTIC"/>
    <property type="match status" value="1"/>
</dbReference>
<comment type="caution">
    <text evidence="18">The sequence shown here is derived from an EMBL/GenBank/DDBJ whole genome shotgun (WGS) entry which is preliminary data.</text>
</comment>
<evidence type="ECO:0000256" key="7">
    <source>
        <dbReference type="ARBA" id="ARBA00022989"/>
    </source>
</evidence>